<accession>A0AAD9YDU8</accession>
<evidence type="ECO:0000313" key="2">
    <source>
        <dbReference type="EMBL" id="KAK2757432.1"/>
    </source>
</evidence>
<sequence length="345" mass="38746">MVIDMAIVVSHRLRHKAEEEAADSGGLNFDGLNFFDDYWTAGLETAGRLLAEFDAGYVGKGPAGVRLEDGVAFWVELAAVPAEVVVDLFSAFLDLLKNMIKVEALYQQRKYGKMTRQMVESHFIQVLDSLSEDNLKDRAAKMASDQSMETGEVFLTWTCLQEKIGYWLNFNSFVARHYGTGFPRGLNFAVWEIRHGLEETLQERPTKDGRQDLEFQISHDVEQLLDEPKRGIDKRAESQPSPLGPEGTHRVAVAAEWLIHASPILLREALSWGSRPLLDDLDRRVFCSGSLFSGDPGLDLERWGFWKRRLNGLRGRLGNGEETRQRVEEAVASMSAAECAAAQQL</sequence>
<feature type="region of interest" description="Disordered" evidence="1">
    <location>
        <begin position="228"/>
        <end position="247"/>
    </location>
</feature>
<dbReference type="EMBL" id="VYYT01000200">
    <property type="protein sequence ID" value="KAK2757432.1"/>
    <property type="molecule type" value="Genomic_DNA"/>
</dbReference>
<evidence type="ECO:0000313" key="3">
    <source>
        <dbReference type="Proteomes" id="UP001281614"/>
    </source>
</evidence>
<protein>
    <submittedName>
        <fullName evidence="2">Uncharacterized protein</fullName>
    </submittedName>
</protein>
<dbReference type="PANTHER" id="PTHR38797:SF4">
    <property type="entry name" value="NUCLEAR PORE COMPLEX PROTEIN NUP85"/>
    <property type="match status" value="1"/>
</dbReference>
<gene>
    <name evidence="2" type="ORF">CKAH01_05689</name>
</gene>
<name>A0AAD9YDU8_COLKA</name>
<dbReference type="Pfam" id="PF12311">
    <property type="entry name" value="DUF3632"/>
    <property type="match status" value="1"/>
</dbReference>
<keyword evidence="3" id="KW-1185">Reference proteome</keyword>
<dbReference type="Proteomes" id="UP001281614">
    <property type="component" value="Unassembled WGS sequence"/>
</dbReference>
<evidence type="ECO:0000256" key="1">
    <source>
        <dbReference type="SAM" id="MobiDB-lite"/>
    </source>
</evidence>
<organism evidence="2 3">
    <name type="scientific">Colletotrichum kahawae</name>
    <name type="common">Coffee berry disease fungus</name>
    <dbReference type="NCBI Taxonomy" id="34407"/>
    <lineage>
        <taxon>Eukaryota</taxon>
        <taxon>Fungi</taxon>
        <taxon>Dikarya</taxon>
        <taxon>Ascomycota</taxon>
        <taxon>Pezizomycotina</taxon>
        <taxon>Sordariomycetes</taxon>
        <taxon>Hypocreomycetidae</taxon>
        <taxon>Glomerellales</taxon>
        <taxon>Glomerellaceae</taxon>
        <taxon>Colletotrichum</taxon>
        <taxon>Colletotrichum gloeosporioides species complex</taxon>
    </lineage>
</organism>
<reference evidence="2" key="1">
    <citation type="submission" date="2023-02" db="EMBL/GenBank/DDBJ databases">
        <title>Colletotrichum kahawae CIFC_Que2 genome sequencing and assembly.</title>
        <authorList>
            <person name="Baroncelli R."/>
        </authorList>
    </citation>
    <scope>NUCLEOTIDE SEQUENCE</scope>
    <source>
        <strain evidence="2">CIFC_Que2</strain>
    </source>
</reference>
<dbReference type="PANTHER" id="PTHR38797">
    <property type="entry name" value="NUCLEAR PORE COMPLEX PROTEIN NUP85-RELATED"/>
    <property type="match status" value="1"/>
</dbReference>
<proteinExistence type="predicted"/>
<dbReference type="AlphaFoldDB" id="A0AAD9YDU8"/>
<dbReference type="InterPro" id="IPR053204">
    <property type="entry name" value="Oxopyrrolidines_Biosynth-assoc"/>
</dbReference>
<dbReference type="InterPro" id="IPR022085">
    <property type="entry name" value="OpdG"/>
</dbReference>
<feature type="compositionally biased region" description="Basic and acidic residues" evidence="1">
    <location>
        <begin position="228"/>
        <end position="237"/>
    </location>
</feature>
<comment type="caution">
    <text evidence="2">The sequence shown here is derived from an EMBL/GenBank/DDBJ whole genome shotgun (WGS) entry which is preliminary data.</text>
</comment>